<dbReference type="EMBL" id="CAJNOC010000214">
    <property type="protein sequence ID" value="CAF0728170.1"/>
    <property type="molecule type" value="Genomic_DNA"/>
</dbReference>
<evidence type="ECO:0000256" key="1">
    <source>
        <dbReference type="ARBA" id="ARBA00004123"/>
    </source>
</evidence>
<evidence type="ECO:0000256" key="3">
    <source>
        <dbReference type="ARBA" id="ARBA00005469"/>
    </source>
</evidence>
<accession>A0A813MUR8</accession>
<dbReference type="GO" id="GO:0045087">
    <property type="term" value="P:innate immune response"/>
    <property type="evidence" value="ECO:0007669"/>
    <property type="project" value="TreeGrafter"/>
</dbReference>
<evidence type="ECO:0000256" key="5">
    <source>
        <dbReference type="ARBA" id="ARBA00022884"/>
    </source>
</evidence>
<gene>
    <name evidence="7" type="ORF">OXX778_LOCUS2656</name>
</gene>
<comment type="subcellular location">
    <subcellularLocation>
        <location evidence="2">Cytoplasm</location>
        <location evidence="2">Cytoplasmic ribonucleoprotein granule</location>
    </subcellularLocation>
    <subcellularLocation>
        <location evidence="1">Nucleus</location>
    </subcellularLocation>
</comment>
<dbReference type="GO" id="GO:0005634">
    <property type="term" value="C:nucleus"/>
    <property type="evidence" value="ECO:0007669"/>
    <property type="project" value="UniProtKB-SubCell"/>
</dbReference>
<dbReference type="GO" id="GO:0036464">
    <property type="term" value="C:cytoplasmic ribonucleoprotein granule"/>
    <property type="evidence" value="ECO:0007669"/>
    <property type="project" value="UniProtKB-SubCell"/>
</dbReference>
<organism evidence="7 8">
    <name type="scientific">Brachionus calyciflorus</name>
    <dbReference type="NCBI Taxonomy" id="104777"/>
    <lineage>
        <taxon>Eukaryota</taxon>
        <taxon>Metazoa</taxon>
        <taxon>Spiralia</taxon>
        <taxon>Gnathifera</taxon>
        <taxon>Rotifera</taxon>
        <taxon>Eurotatoria</taxon>
        <taxon>Monogononta</taxon>
        <taxon>Pseudotrocha</taxon>
        <taxon>Ploima</taxon>
        <taxon>Brachionidae</taxon>
        <taxon>Brachionus</taxon>
    </lineage>
</organism>
<keyword evidence="6" id="KW-0539">Nucleus</keyword>
<keyword evidence="4" id="KW-0963">Cytoplasm</keyword>
<keyword evidence="5" id="KW-0694">RNA-binding</keyword>
<protein>
    <submittedName>
        <fullName evidence="7">Uncharacterized protein</fullName>
    </submittedName>
</protein>
<evidence type="ECO:0000256" key="4">
    <source>
        <dbReference type="ARBA" id="ARBA00022490"/>
    </source>
</evidence>
<dbReference type="Pfam" id="PF15135">
    <property type="entry name" value="UPF0515"/>
    <property type="match status" value="1"/>
</dbReference>
<evidence type="ECO:0000256" key="2">
    <source>
        <dbReference type="ARBA" id="ARBA00004331"/>
    </source>
</evidence>
<evidence type="ECO:0000313" key="7">
    <source>
        <dbReference type="EMBL" id="CAF0728170.1"/>
    </source>
</evidence>
<proteinExistence type="inferred from homology"/>
<comment type="caution">
    <text evidence="7">The sequence shown here is derived from an EMBL/GenBank/DDBJ whole genome shotgun (WGS) entry which is preliminary data.</text>
</comment>
<sequence length="208" mass="24340">MMSYADAVRRTPPSNPERLKEFNTLQTNILFRNIKGYDGQPLTIVRQFSCKECQKAWWTRVRAFKQVSRCKRCFVKYDPIPVDLEFGCGYFECEHCDNKFMGKIQQGHKAKCYDCQTECYPKYIINKLNDPNLRLFRSGKKHSCQFCFGQGHCRVFNEILAYSEIHVPTGSTLASLDFQRDLDERFIDDFDEFDLPGIRESADEDGSF</sequence>
<dbReference type="PANTHER" id="PTHR16135:SF2">
    <property type="entry name" value="SHIFTLESS ANTIVIRAL INHIBITOR OF RIBOSOMAL FRAMESHIFTING PROTEIN"/>
    <property type="match status" value="1"/>
</dbReference>
<name>A0A813MUR8_9BILA</name>
<dbReference type="PANTHER" id="PTHR16135">
    <property type="entry name" value="REPRESSOR OF YIELD OF DENV PROTEIN"/>
    <property type="match status" value="1"/>
</dbReference>
<reference evidence="7" key="1">
    <citation type="submission" date="2021-02" db="EMBL/GenBank/DDBJ databases">
        <authorList>
            <person name="Nowell W R."/>
        </authorList>
    </citation>
    <scope>NUCLEOTIDE SEQUENCE</scope>
    <source>
        <strain evidence="7">Ploen Becks lab</strain>
    </source>
</reference>
<dbReference type="GO" id="GO:0043022">
    <property type="term" value="F:ribosome binding"/>
    <property type="evidence" value="ECO:0007669"/>
    <property type="project" value="TreeGrafter"/>
</dbReference>
<evidence type="ECO:0000313" key="8">
    <source>
        <dbReference type="Proteomes" id="UP000663879"/>
    </source>
</evidence>
<dbReference type="Proteomes" id="UP000663879">
    <property type="component" value="Unassembled WGS sequence"/>
</dbReference>
<dbReference type="InterPro" id="IPR026795">
    <property type="entry name" value="SHFL"/>
</dbReference>
<dbReference type="GO" id="GO:0075523">
    <property type="term" value="P:viral translational frameshifting"/>
    <property type="evidence" value="ECO:0007669"/>
    <property type="project" value="TreeGrafter"/>
</dbReference>
<comment type="similarity">
    <text evidence="3">Belongs to the SHFL family.</text>
</comment>
<dbReference type="GO" id="GO:1990825">
    <property type="term" value="F:sequence-specific mRNA binding"/>
    <property type="evidence" value="ECO:0007669"/>
    <property type="project" value="TreeGrafter"/>
</dbReference>
<evidence type="ECO:0000256" key="6">
    <source>
        <dbReference type="ARBA" id="ARBA00023242"/>
    </source>
</evidence>
<dbReference type="OrthoDB" id="9423182at2759"/>
<keyword evidence="8" id="KW-1185">Reference proteome</keyword>
<dbReference type="AlphaFoldDB" id="A0A813MUR8"/>